<reference evidence="1" key="1">
    <citation type="submission" date="2023-05" db="EMBL/GenBank/DDBJ databases">
        <title>Cataloging the Phylogenetic Diversity of Human Bladder Bacteria.</title>
        <authorList>
            <person name="Du J."/>
        </authorList>
    </citation>
    <scope>NUCLEOTIDE SEQUENCE</scope>
    <source>
        <strain evidence="1">UMB1050</strain>
    </source>
</reference>
<proteinExistence type="predicted"/>
<evidence type="ECO:0000313" key="2">
    <source>
        <dbReference type="Proteomes" id="UP001236303"/>
    </source>
</evidence>
<dbReference type="Proteomes" id="UP001236303">
    <property type="component" value="Unassembled WGS sequence"/>
</dbReference>
<gene>
    <name evidence="1" type="ORF">QP451_02970</name>
</gene>
<name>A0AAW6Y5P6_NEISU</name>
<dbReference type="RefSeq" id="WP_225905478.1">
    <property type="nucleotide sequence ID" value="NZ_JASOPA010000001.1"/>
</dbReference>
<comment type="caution">
    <text evidence="1">The sequence shown here is derived from an EMBL/GenBank/DDBJ whole genome shotgun (WGS) entry which is preliminary data.</text>
</comment>
<organism evidence="1 2">
    <name type="scientific">Neisseria subflava</name>
    <dbReference type="NCBI Taxonomy" id="28449"/>
    <lineage>
        <taxon>Bacteria</taxon>
        <taxon>Pseudomonadati</taxon>
        <taxon>Pseudomonadota</taxon>
        <taxon>Betaproteobacteria</taxon>
        <taxon>Neisseriales</taxon>
        <taxon>Neisseriaceae</taxon>
        <taxon>Neisseria</taxon>
    </lineage>
</organism>
<evidence type="ECO:0000313" key="1">
    <source>
        <dbReference type="EMBL" id="MDK7242001.1"/>
    </source>
</evidence>
<sequence length="140" mass="16803">MKVKIINLPNGYKRIIYGKYFEQFDLDYEQDLDVLKKDIEFALSVIEYNRSIFNKFSSLFKSKNIFVYQGGHHLDIIDRDKGSLEWLTIEDHWTKDVDDITGSWKMENLEISRQTQYAMQLLKIGKTNIEKEIRKIKQRF</sequence>
<protein>
    <submittedName>
        <fullName evidence="1">Uncharacterized protein</fullName>
    </submittedName>
</protein>
<dbReference type="EMBL" id="JASOPA010000001">
    <property type="protein sequence ID" value="MDK7242001.1"/>
    <property type="molecule type" value="Genomic_DNA"/>
</dbReference>
<accession>A0AAW6Y5P6</accession>
<dbReference type="AlphaFoldDB" id="A0AAW6Y5P6"/>